<name>A0A8S9U265_PHYIN</name>
<organism evidence="2 3">
    <name type="scientific">Phytophthora infestans</name>
    <name type="common">Potato late blight agent</name>
    <name type="synonym">Botrytis infestans</name>
    <dbReference type="NCBI Taxonomy" id="4787"/>
    <lineage>
        <taxon>Eukaryota</taxon>
        <taxon>Sar</taxon>
        <taxon>Stramenopiles</taxon>
        <taxon>Oomycota</taxon>
        <taxon>Peronosporomycetes</taxon>
        <taxon>Peronosporales</taxon>
        <taxon>Peronosporaceae</taxon>
        <taxon>Phytophthora</taxon>
    </lineage>
</organism>
<sequence length="92" mass="10834">MVLSLKKSLDVGESHRLHVSIWRTTHQSDEMRVLGQQIQELREHYEAVENKVRKPERDVGEGEEIQRGVNNAKAMRKIPIYTMMKTLQLYML</sequence>
<dbReference type="Proteomes" id="UP000704712">
    <property type="component" value="Unassembled WGS sequence"/>
</dbReference>
<dbReference type="EMBL" id="JAACNO010002467">
    <property type="protein sequence ID" value="KAF4132994.1"/>
    <property type="molecule type" value="Genomic_DNA"/>
</dbReference>
<reference evidence="2" key="1">
    <citation type="submission" date="2020-03" db="EMBL/GenBank/DDBJ databases">
        <title>Hybrid Assembly of Korean Phytophthora infestans isolates.</title>
        <authorList>
            <person name="Prokchorchik M."/>
            <person name="Lee Y."/>
            <person name="Seo J."/>
            <person name="Cho J.-H."/>
            <person name="Park Y.-E."/>
            <person name="Jang D.-C."/>
            <person name="Im J.-S."/>
            <person name="Choi J.-G."/>
            <person name="Park H.-J."/>
            <person name="Lee G.-B."/>
            <person name="Lee Y.-G."/>
            <person name="Hong S.-Y."/>
            <person name="Cho K."/>
            <person name="Sohn K.H."/>
        </authorList>
    </citation>
    <scope>NUCLEOTIDE SEQUENCE</scope>
    <source>
        <strain evidence="2">KR_2_A2</strain>
    </source>
</reference>
<feature type="coiled-coil region" evidence="1">
    <location>
        <begin position="31"/>
        <end position="58"/>
    </location>
</feature>
<keyword evidence="1" id="KW-0175">Coiled coil</keyword>
<protein>
    <submittedName>
        <fullName evidence="2">Uncharacterized protein</fullName>
    </submittedName>
</protein>
<proteinExistence type="predicted"/>
<gene>
    <name evidence="2" type="ORF">GN958_ATG17750</name>
</gene>
<evidence type="ECO:0000256" key="1">
    <source>
        <dbReference type="SAM" id="Coils"/>
    </source>
</evidence>
<accession>A0A8S9U265</accession>
<evidence type="ECO:0000313" key="2">
    <source>
        <dbReference type="EMBL" id="KAF4132994.1"/>
    </source>
</evidence>
<comment type="caution">
    <text evidence="2">The sequence shown here is derived from an EMBL/GenBank/DDBJ whole genome shotgun (WGS) entry which is preliminary data.</text>
</comment>
<evidence type="ECO:0000313" key="3">
    <source>
        <dbReference type="Proteomes" id="UP000704712"/>
    </source>
</evidence>
<dbReference type="AlphaFoldDB" id="A0A8S9U265"/>